<evidence type="ECO:0000256" key="1">
    <source>
        <dbReference type="ARBA" id="ARBA00004585"/>
    </source>
</evidence>
<keyword evidence="12" id="KW-1133">Transmembrane helix</keyword>
<dbReference type="EC" id="2.3.2.36" evidence="17"/>
<comment type="catalytic activity">
    <reaction evidence="16">
        <text>[E2 ubiquitin-conjugating enzyme]-S-ubiquitinyl-L-cysteine + [acceptor protein]-L-cysteine = [E2 ubiquitin-conjugating enzyme]-L-cysteine + [acceptor protein]-S-ubiquitinyl-L-cysteine.</text>
        <dbReference type="EC" id="2.3.2.36"/>
    </reaction>
</comment>
<comment type="similarity">
    <text evidence="3">Belongs to the pex2/pex10/pex12 family.</text>
</comment>
<dbReference type="GO" id="GO:0008270">
    <property type="term" value="F:zinc ion binding"/>
    <property type="evidence" value="ECO:0007669"/>
    <property type="project" value="UniProtKB-KW"/>
</dbReference>
<feature type="domain" description="Pex N-terminal" evidence="19">
    <location>
        <begin position="73"/>
        <end position="279"/>
    </location>
</feature>
<evidence type="ECO:0000256" key="10">
    <source>
        <dbReference type="ARBA" id="ARBA00022833"/>
    </source>
</evidence>
<name>A0A1D2A1X3_AUXPR</name>
<evidence type="ECO:0000256" key="5">
    <source>
        <dbReference type="ARBA" id="ARBA00022679"/>
    </source>
</evidence>
<keyword evidence="13" id="KW-0472">Membrane</keyword>
<keyword evidence="5" id="KW-0808">Transferase</keyword>
<comment type="pathway">
    <text evidence="2">Protein modification; protein ubiquitination.</text>
</comment>
<evidence type="ECO:0000256" key="6">
    <source>
        <dbReference type="ARBA" id="ARBA00022692"/>
    </source>
</evidence>
<evidence type="ECO:0000256" key="9">
    <source>
        <dbReference type="ARBA" id="ARBA00022786"/>
    </source>
</evidence>
<proteinExistence type="inferred from homology"/>
<evidence type="ECO:0000256" key="14">
    <source>
        <dbReference type="ARBA" id="ARBA00023140"/>
    </source>
</evidence>
<keyword evidence="6" id="KW-0812">Transmembrane</keyword>
<evidence type="ECO:0000256" key="4">
    <source>
        <dbReference type="ARBA" id="ARBA00022448"/>
    </source>
</evidence>
<evidence type="ECO:0000313" key="20">
    <source>
        <dbReference type="EMBL" id="JAT73174.1"/>
    </source>
</evidence>
<keyword evidence="10" id="KW-0862">Zinc</keyword>
<feature type="region of interest" description="Disordered" evidence="18">
    <location>
        <begin position="1"/>
        <end position="21"/>
    </location>
</feature>
<evidence type="ECO:0000256" key="16">
    <source>
        <dbReference type="ARBA" id="ARBA00034438"/>
    </source>
</evidence>
<evidence type="ECO:0000259" key="19">
    <source>
        <dbReference type="Pfam" id="PF04757"/>
    </source>
</evidence>
<evidence type="ECO:0000256" key="11">
    <source>
        <dbReference type="ARBA" id="ARBA00022927"/>
    </source>
</evidence>
<keyword evidence="8" id="KW-0863">Zinc-finger</keyword>
<evidence type="ECO:0000256" key="13">
    <source>
        <dbReference type="ARBA" id="ARBA00023136"/>
    </source>
</evidence>
<keyword evidence="14" id="KW-0576">Peroxisome</keyword>
<evidence type="ECO:0000256" key="8">
    <source>
        <dbReference type="ARBA" id="ARBA00022771"/>
    </source>
</evidence>
<accession>A0A1D2A1X3</accession>
<dbReference type="PANTHER" id="PTHR48178:SF1">
    <property type="entry name" value="PEROXISOME BIOGENESIS FACTOR 2"/>
    <property type="match status" value="1"/>
</dbReference>
<protein>
    <recommendedName>
        <fullName evidence="17">RING-type E3 ubiquitin transferase (cysteine targeting)</fullName>
        <ecNumber evidence="17">2.3.2.36</ecNumber>
    </recommendedName>
    <alternativeName>
        <fullName evidence="15">Peroxin-2</fullName>
    </alternativeName>
</protein>
<dbReference type="GO" id="GO:0016558">
    <property type="term" value="P:protein import into peroxisome matrix"/>
    <property type="evidence" value="ECO:0007669"/>
    <property type="project" value="InterPro"/>
</dbReference>
<keyword evidence="11" id="KW-0653">Protein transport</keyword>
<dbReference type="Pfam" id="PF04757">
    <property type="entry name" value="Pex2_Pex12"/>
    <property type="match status" value="1"/>
</dbReference>
<dbReference type="InterPro" id="IPR006845">
    <property type="entry name" value="Pex_N"/>
</dbReference>
<reference evidence="20" key="1">
    <citation type="submission" date="2015-08" db="EMBL/GenBank/DDBJ databases">
        <authorList>
            <person name="Babu N.S."/>
            <person name="Beckwith C.J."/>
            <person name="Beseler K.G."/>
            <person name="Brison A."/>
            <person name="Carone J.V."/>
            <person name="Caskin T.P."/>
            <person name="Diamond M."/>
            <person name="Durham M.E."/>
            <person name="Foxe J.M."/>
            <person name="Go M."/>
            <person name="Henderson B.A."/>
            <person name="Jones I.B."/>
            <person name="McGettigan J.A."/>
            <person name="Micheletti S.J."/>
            <person name="Nasrallah M.E."/>
            <person name="Ortiz D."/>
            <person name="Piller C.R."/>
            <person name="Privatt S.R."/>
            <person name="Schneider S.L."/>
            <person name="Sharp S."/>
            <person name="Smith T.C."/>
            <person name="Stanton J.D."/>
            <person name="Ullery H.E."/>
            <person name="Wilson R.J."/>
            <person name="Serrano M.G."/>
            <person name="Buck G."/>
            <person name="Lee V."/>
            <person name="Wang Y."/>
            <person name="Carvalho R."/>
            <person name="Voegtly L."/>
            <person name="Shi R."/>
            <person name="Duckworth R."/>
            <person name="Johnson A."/>
            <person name="Loviza R."/>
            <person name="Walstead R."/>
            <person name="Shah Z."/>
            <person name="Kiflezghi M."/>
            <person name="Wade K."/>
            <person name="Ball S.L."/>
            <person name="Bradley K.W."/>
            <person name="Asai D.J."/>
            <person name="Bowman C.A."/>
            <person name="Russell D.A."/>
            <person name="Pope W.H."/>
            <person name="Jacobs-Sera D."/>
            <person name="Hendrix R.W."/>
            <person name="Hatfull G.F."/>
        </authorList>
    </citation>
    <scope>NUCLEOTIDE SEQUENCE</scope>
</reference>
<organism evidence="20">
    <name type="scientific">Auxenochlorella protothecoides</name>
    <name type="common">Green microalga</name>
    <name type="synonym">Chlorella protothecoides</name>
    <dbReference type="NCBI Taxonomy" id="3075"/>
    <lineage>
        <taxon>Eukaryota</taxon>
        <taxon>Viridiplantae</taxon>
        <taxon>Chlorophyta</taxon>
        <taxon>core chlorophytes</taxon>
        <taxon>Trebouxiophyceae</taxon>
        <taxon>Chlorellales</taxon>
        <taxon>Chlorellaceae</taxon>
        <taxon>Auxenochlorella</taxon>
    </lineage>
</organism>
<evidence type="ECO:0000256" key="3">
    <source>
        <dbReference type="ARBA" id="ARBA00008704"/>
    </source>
</evidence>
<dbReference type="PANTHER" id="PTHR48178">
    <property type="entry name" value="PEROXISOME BIOGENESIS FACTOR 2"/>
    <property type="match status" value="1"/>
</dbReference>
<evidence type="ECO:0000256" key="12">
    <source>
        <dbReference type="ARBA" id="ARBA00022989"/>
    </source>
</evidence>
<evidence type="ECO:0000256" key="18">
    <source>
        <dbReference type="SAM" id="MobiDB-lite"/>
    </source>
</evidence>
<sequence>MAQGAGEGVAGPSTVGPPDTSTLVIPDLNLTDESVSKRYNDLLAKRNDLTRLLAAPGSADVMRSSQVDASRLDEELSLMLREQFLGAFSLFPRGTVTAHLPEIQLALDALIFYLSVWKDAPLPGMALMNLRFRDERAVPHSASGVGGPGLARSQKAMYGLGAVLLRYAWARAGHAAASGGSDGDGGWRATAWQVMRRAETAYRLAALVNAIAFLRAGKYRTLLERLIGARPVYVQTHAPRAISYEYLNRQLVWGELSELLLFVLPLFNLASVKRSLRRLLPQPAARGGASGRQTACGTCGAAFPLLTPAAALPCGHVHCYYCLRARTQADALCECGVCGRRVQALCRLGRGQVATAPAGLGGVTKAIPTGMQSALLAGLPGPLR</sequence>
<dbReference type="InterPro" id="IPR025654">
    <property type="entry name" value="PEX2/10"/>
</dbReference>
<keyword evidence="9" id="KW-0833">Ubl conjugation pathway</keyword>
<comment type="subcellular location">
    <subcellularLocation>
        <location evidence="1">Peroxisome membrane</location>
        <topology evidence="1">Multi-pass membrane protein</topology>
    </subcellularLocation>
</comment>
<dbReference type="AlphaFoldDB" id="A0A1D2A1X3"/>
<dbReference type="GO" id="GO:0061630">
    <property type="term" value="F:ubiquitin protein ligase activity"/>
    <property type="evidence" value="ECO:0007669"/>
    <property type="project" value="UniProtKB-EC"/>
</dbReference>
<keyword evidence="7" id="KW-0479">Metal-binding</keyword>
<evidence type="ECO:0000256" key="2">
    <source>
        <dbReference type="ARBA" id="ARBA00004906"/>
    </source>
</evidence>
<evidence type="ECO:0000256" key="7">
    <source>
        <dbReference type="ARBA" id="ARBA00022723"/>
    </source>
</evidence>
<dbReference type="EMBL" id="GDKF01005448">
    <property type="protein sequence ID" value="JAT73174.1"/>
    <property type="molecule type" value="Transcribed_RNA"/>
</dbReference>
<dbReference type="GO" id="GO:0005778">
    <property type="term" value="C:peroxisomal membrane"/>
    <property type="evidence" value="ECO:0007669"/>
    <property type="project" value="UniProtKB-SubCell"/>
</dbReference>
<evidence type="ECO:0000256" key="17">
    <source>
        <dbReference type="ARBA" id="ARBA00034523"/>
    </source>
</evidence>
<keyword evidence="4" id="KW-0813">Transport</keyword>
<dbReference type="SUPFAM" id="SSF57850">
    <property type="entry name" value="RING/U-box"/>
    <property type="match status" value="1"/>
</dbReference>
<evidence type="ECO:0000256" key="15">
    <source>
        <dbReference type="ARBA" id="ARBA00032511"/>
    </source>
</evidence>
<gene>
    <name evidence="20" type="ORF">g.3597</name>
</gene>